<evidence type="ECO:0000313" key="1">
    <source>
        <dbReference type="EMBL" id="KAK9766071.1"/>
    </source>
</evidence>
<comment type="caution">
    <text evidence="1">The sequence shown here is derived from an EMBL/GenBank/DDBJ whole genome shotgun (WGS) entry which is preliminary data.</text>
</comment>
<protein>
    <submittedName>
        <fullName evidence="1">Uncharacterized protein</fullName>
    </submittedName>
</protein>
<reference evidence="1 2" key="1">
    <citation type="submission" date="2023-04" db="EMBL/GenBank/DDBJ databases">
        <title>Genome of Basidiobolus ranarum AG-B5.</title>
        <authorList>
            <person name="Stajich J.E."/>
            <person name="Carter-House D."/>
            <person name="Gryganskyi A."/>
        </authorList>
    </citation>
    <scope>NUCLEOTIDE SEQUENCE [LARGE SCALE GENOMIC DNA]</scope>
    <source>
        <strain evidence="1 2">AG-B5</strain>
    </source>
</reference>
<name>A0ABR2WX57_9FUNG</name>
<keyword evidence="2" id="KW-1185">Reference proteome</keyword>
<dbReference type="EMBL" id="JASJQH010000193">
    <property type="protein sequence ID" value="KAK9766071.1"/>
    <property type="molecule type" value="Genomic_DNA"/>
</dbReference>
<dbReference type="Proteomes" id="UP001479436">
    <property type="component" value="Unassembled WGS sequence"/>
</dbReference>
<gene>
    <name evidence="1" type="ORF">K7432_005118</name>
</gene>
<organism evidence="1 2">
    <name type="scientific">Basidiobolus ranarum</name>
    <dbReference type="NCBI Taxonomy" id="34480"/>
    <lineage>
        <taxon>Eukaryota</taxon>
        <taxon>Fungi</taxon>
        <taxon>Fungi incertae sedis</taxon>
        <taxon>Zoopagomycota</taxon>
        <taxon>Entomophthoromycotina</taxon>
        <taxon>Basidiobolomycetes</taxon>
        <taxon>Basidiobolales</taxon>
        <taxon>Basidiobolaceae</taxon>
        <taxon>Basidiobolus</taxon>
    </lineage>
</organism>
<proteinExistence type="predicted"/>
<evidence type="ECO:0000313" key="2">
    <source>
        <dbReference type="Proteomes" id="UP001479436"/>
    </source>
</evidence>
<accession>A0ABR2WX57</accession>
<sequence>MNSIHPREANKFEKEEELLLWLQYERYLKQQIQDFECGTSERESEEVYSKYTQEEEYEILERIEQLKEKLVSTKVNNSIKDNLLINVDLAVGLKEELEKPNRSQSELLELTSTRDELTLEYMNLVEGLKKSKQELLKRQLSNQGNYILVIISYYLDINESSLRIVVGKSTNHERNYSPLETVKL</sequence>